<dbReference type="InterPro" id="IPR012551">
    <property type="entry name" value="DUF1707_SHOCT-like"/>
</dbReference>
<evidence type="ECO:0000313" key="4">
    <source>
        <dbReference type="EMBL" id="MFD0688826.1"/>
    </source>
</evidence>
<dbReference type="RefSeq" id="WP_242619921.1">
    <property type="nucleotide sequence ID" value="NZ_CAACUY010000534.1"/>
</dbReference>
<evidence type="ECO:0000313" key="5">
    <source>
        <dbReference type="Proteomes" id="UP001597063"/>
    </source>
</evidence>
<evidence type="ECO:0000256" key="2">
    <source>
        <dbReference type="SAM" id="Phobius"/>
    </source>
</evidence>
<feature type="domain" description="DUF1707" evidence="3">
    <location>
        <begin position="22"/>
        <end position="74"/>
    </location>
</feature>
<dbReference type="EMBL" id="JBHTGP010000015">
    <property type="protein sequence ID" value="MFD0688826.1"/>
    <property type="molecule type" value="Genomic_DNA"/>
</dbReference>
<feature type="transmembrane region" description="Helical" evidence="2">
    <location>
        <begin position="139"/>
        <end position="156"/>
    </location>
</feature>
<evidence type="ECO:0000256" key="1">
    <source>
        <dbReference type="SAM" id="MobiDB-lite"/>
    </source>
</evidence>
<keyword evidence="5" id="KW-1185">Reference proteome</keyword>
<organism evidence="4 5">
    <name type="scientific">Actinomadura fibrosa</name>
    <dbReference type="NCBI Taxonomy" id="111802"/>
    <lineage>
        <taxon>Bacteria</taxon>
        <taxon>Bacillati</taxon>
        <taxon>Actinomycetota</taxon>
        <taxon>Actinomycetes</taxon>
        <taxon>Streptosporangiales</taxon>
        <taxon>Thermomonosporaceae</taxon>
        <taxon>Actinomadura</taxon>
    </lineage>
</organism>
<dbReference type="Proteomes" id="UP001597063">
    <property type="component" value="Unassembled WGS sequence"/>
</dbReference>
<feature type="region of interest" description="Disordered" evidence="1">
    <location>
        <begin position="72"/>
        <end position="92"/>
    </location>
</feature>
<gene>
    <name evidence="4" type="ORF">ACFQZM_30330</name>
</gene>
<keyword evidence="2" id="KW-0472">Membrane</keyword>
<proteinExistence type="predicted"/>
<sequence length="191" mass="20720">MIPRPTYRPQNGDLHTDGADDLRIGDAERDAVMVALHDHFAAGRLDRAELDERLGTVLTAKTRRDLRAVVRDLPGDSGLPEPSPAGPAPGRAAFGHAAFGRAPWEPGAAVMFAGPGHPHFGRHHHRMARARGHRHGPPFPAFPLLLGVFVVLAFTVGPGTGFLAVLQIALVIWLVRAILLAFNTRRTRSRQ</sequence>
<dbReference type="Pfam" id="PF08044">
    <property type="entry name" value="DUF1707"/>
    <property type="match status" value="1"/>
</dbReference>
<keyword evidence="2" id="KW-1133">Transmembrane helix</keyword>
<evidence type="ECO:0000259" key="3">
    <source>
        <dbReference type="Pfam" id="PF08044"/>
    </source>
</evidence>
<name>A0ABW2XX28_9ACTN</name>
<comment type="caution">
    <text evidence="4">The sequence shown here is derived from an EMBL/GenBank/DDBJ whole genome shotgun (WGS) entry which is preliminary data.</text>
</comment>
<feature type="transmembrane region" description="Helical" evidence="2">
    <location>
        <begin position="162"/>
        <end position="182"/>
    </location>
</feature>
<reference evidence="5" key="1">
    <citation type="journal article" date="2019" name="Int. J. Syst. Evol. Microbiol.">
        <title>The Global Catalogue of Microorganisms (GCM) 10K type strain sequencing project: providing services to taxonomists for standard genome sequencing and annotation.</title>
        <authorList>
            <consortium name="The Broad Institute Genomics Platform"/>
            <consortium name="The Broad Institute Genome Sequencing Center for Infectious Disease"/>
            <person name="Wu L."/>
            <person name="Ma J."/>
        </authorList>
    </citation>
    <scope>NUCLEOTIDE SEQUENCE [LARGE SCALE GENOMIC DNA]</scope>
    <source>
        <strain evidence="5">JCM 9371</strain>
    </source>
</reference>
<keyword evidence="2" id="KW-0812">Transmembrane</keyword>
<protein>
    <submittedName>
        <fullName evidence="4">DUF1707 domain-containing protein</fullName>
    </submittedName>
</protein>
<accession>A0ABW2XX28</accession>